<keyword evidence="3" id="KW-0560">Oxidoreductase</keyword>
<reference evidence="6 7" key="1">
    <citation type="journal article" date="2023" name="bioRxiv">
        <title>High-quality genome assemblies of four members of thePodospora anserinaspecies complex.</title>
        <authorList>
            <person name="Ament-Velasquez S.L."/>
            <person name="Vogan A.A."/>
            <person name="Wallerman O."/>
            <person name="Hartmann F."/>
            <person name="Gautier V."/>
            <person name="Silar P."/>
            <person name="Giraud T."/>
            <person name="Johannesson H."/>
        </authorList>
    </citation>
    <scope>NUCLEOTIDE SEQUENCE [LARGE SCALE GENOMIC DNA]</scope>
    <source>
        <strain evidence="6 7">CBS 415.72m</strain>
    </source>
</reference>
<dbReference type="EMBL" id="JAFFHA010000007">
    <property type="protein sequence ID" value="KAK4652827.1"/>
    <property type="molecule type" value="Genomic_DNA"/>
</dbReference>
<evidence type="ECO:0000256" key="4">
    <source>
        <dbReference type="RuleBase" id="RU000363"/>
    </source>
</evidence>
<evidence type="ECO:0000256" key="5">
    <source>
        <dbReference type="SAM" id="MobiDB-lite"/>
    </source>
</evidence>
<comment type="similarity">
    <text evidence="1 4">Belongs to the short-chain dehydrogenases/reductases (SDR) family.</text>
</comment>
<evidence type="ECO:0000256" key="2">
    <source>
        <dbReference type="ARBA" id="ARBA00022857"/>
    </source>
</evidence>
<dbReference type="PANTHER" id="PTHR24322">
    <property type="entry name" value="PKSB"/>
    <property type="match status" value="1"/>
</dbReference>
<dbReference type="InterPro" id="IPR020904">
    <property type="entry name" value="Sc_DH/Rdtase_CS"/>
</dbReference>
<dbReference type="PANTHER" id="PTHR24322:SF736">
    <property type="entry name" value="RETINOL DEHYDROGENASE 10"/>
    <property type="match status" value="1"/>
</dbReference>
<dbReference type="PRINTS" id="PR00081">
    <property type="entry name" value="GDHRDH"/>
</dbReference>
<dbReference type="SUPFAM" id="SSF51735">
    <property type="entry name" value="NAD(P)-binding Rossmann-fold domains"/>
    <property type="match status" value="1"/>
</dbReference>
<keyword evidence="7" id="KW-1185">Reference proteome</keyword>
<feature type="region of interest" description="Disordered" evidence="5">
    <location>
        <begin position="394"/>
        <end position="483"/>
    </location>
</feature>
<dbReference type="RefSeq" id="XP_062741802.1">
    <property type="nucleotide sequence ID" value="XM_062891690.1"/>
</dbReference>
<evidence type="ECO:0000313" key="6">
    <source>
        <dbReference type="EMBL" id="KAK4652827.1"/>
    </source>
</evidence>
<name>A0ABR0GAP1_9PEZI</name>
<proteinExistence type="inferred from homology"/>
<dbReference type="GeneID" id="87911597"/>
<gene>
    <name evidence="6" type="ORF">QC762_513020</name>
</gene>
<evidence type="ECO:0000256" key="1">
    <source>
        <dbReference type="ARBA" id="ARBA00006484"/>
    </source>
</evidence>
<comment type="caution">
    <text evidence="6">The sequence shown here is derived from an EMBL/GenBank/DDBJ whole genome shotgun (WGS) entry which is preliminary data.</text>
</comment>
<dbReference type="PROSITE" id="PS00061">
    <property type="entry name" value="ADH_SHORT"/>
    <property type="match status" value="1"/>
</dbReference>
<keyword evidence="2" id="KW-0521">NADP</keyword>
<accession>A0ABR0GAP1</accession>
<dbReference type="Pfam" id="PF00106">
    <property type="entry name" value="adh_short"/>
    <property type="match status" value="1"/>
</dbReference>
<evidence type="ECO:0000256" key="3">
    <source>
        <dbReference type="ARBA" id="ARBA00023002"/>
    </source>
</evidence>
<protein>
    <submittedName>
        <fullName evidence="6">Uncharacterized protein</fullName>
    </submittedName>
</protein>
<organism evidence="6 7">
    <name type="scientific">Podospora pseudocomata</name>
    <dbReference type="NCBI Taxonomy" id="2093779"/>
    <lineage>
        <taxon>Eukaryota</taxon>
        <taxon>Fungi</taxon>
        <taxon>Dikarya</taxon>
        <taxon>Ascomycota</taxon>
        <taxon>Pezizomycotina</taxon>
        <taxon>Sordariomycetes</taxon>
        <taxon>Sordariomycetidae</taxon>
        <taxon>Sordariales</taxon>
        <taxon>Podosporaceae</taxon>
        <taxon>Podospora</taxon>
    </lineage>
</organism>
<dbReference type="InterPro" id="IPR036291">
    <property type="entry name" value="NAD(P)-bd_dom_sf"/>
</dbReference>
<evidence type="ECO:0000313" key="7">
    <source>
        <dbReference type="Proteomes" id="UP001323405"/>
    </source>
</evidence>
<sequence>MASRRENKGFHLDSLARVVRYTALNEFLALPIAGAAHFLTLDSSVKYLTALFTHANRLGVKLNPRDLNLPKIARTALTLGLVGAAYSANEFLTKWTANNWTRNKPGEWKTLDKEIVLITGASSGIGEHTAKMLLAWHKGVKIVIVDFAPMSWEPSAADASRVFYFQADLSKPEVVRSVSKRIKKKVGHPTVLINNAGLARGFSVLEGSYADVEVTIKTNLQAPFLLIKEFVPHMAKTNHGHIVTICSMSAVVPTPGIVDYSATKAGVQALHEGLALELKHRHKADKVRLTNIIPNFIRTPLLSGVPRQSQFGAPLLHVETVAETIVRQIESGYGGVVYLPGIMRYITCLRALPEWVYTYLIRNGTVNLAVGFQGRQIIDENGGLRAVKVQKAEIAEKSDRSEAPEVPEKPEKSEAAERPEKAERPERPERAERSEAGERPERAERAERSERSERSERAERAERSGRSNRAERRARNERSERSS</sequence>
<dbReference type="InterPro" id="IPR002347">
    <property type="entry name" value="SDR_fam"/>
</dbReference>
<dbReference type="PRINTS" id="PR00080">
    <property type="entry name" value="SDRFAMILY"/>
</dbReference>
<dbReference type="Proteomes" id="UP001323405">
    <property type="component" value="Unassembled WGS sequence"/>
</dbReference>
<dbReference type="Gene3D" id="3.40.50.720">
    <property type="entry name" value="NAD(P)-binding Rossmann-like Domain"/>
    <property type="match status" value="1"/>
</dbReference>